<feature type="domain" description="Calcitonin peptide-like" evidence="10">
    <location>
        <begin position="79"/>
        <end position="121"/>
    </location>
</feature>
<reference evidence="11" key="1">
    <citation type="submission" date="2025-08" db="UniProtKB">
        <authorList>
            <consortium name="Ensembl"/>
        </authorList>
    </citation>
    <scope>IDENTIFICATION</scope>
</reference>
<comment type="subcellular location">
    <subcellularLocation>
        <location evidence="1">Secreted</location>
    </subcellularLocation>
</comment>
<reference evidence="11" key="2">
    <citation type="submission" date="2025-09" db="UniProtKB">
        <authorList>
            <consortium name="Ensembl"/>
        </authorList>
    </citation>
    <scope>IDENTIFICATION</scope>
</reference>
<feature type="disulfide bond" evidence="8">
    <location>
        <begin position="82"/>
        <end position="87"/>
    </location>
</feature>
<organism evidence="11 12">
    <name type="scientific">Varanus komodoensis</name>
    <name type="common">Komodo dragon</name>
    <dbReference type="NCBI Taxonomy" id="61221"/>
    <lineage>
        <taxon>Eukaryota</taxon>
        <taxon>Metazoa</taxon>
        <taxon>Chordata</taxon>
        <taxon>Craniata</taxon>
        <taxon>Vertebrata</taxon>
        <taxon>Euteleostomi</taxon>
        <taxon>Lepidosauria</taxon>
        <taxon>Squamata</taxon>
        <taxon>Bifurcata</taxon>
        <taxon>Unidentata</taxon>
        <taxon>Episquamata</taxon>
        <taxon>Toxicofera</taxon>
        <taxon>Anguimorpha</taxon>
        <taxon>Paleoanguimorpha</taxon>
        <taxon>Varanoidea</taxon>
        <taxon>Varanidae</taxon>
        <taxon>Varanus</taxon>
    </lineage>
</organism>
<dbReference type="Gene3D" id="6.10.250.2190">
    <property type="match status" value="1"/>
</dbReference>
<dbReference type="AlphaFoldDB" id="A0A8D2L5S6"/>
<keyword evidence="6 9" id="KW-0732">Signal</keyword>
<dbReference type="InterPro" id="IPR001693">
    <property type="entry name" value="Calcitonin_peptide-like"/>
</dbReference>
<evidence type="ECO:0000256" key="5">
    <source>
        <dbReference type="ARBA" id="ARBA00022702"/>
    </source>
</evidence>
<feature type="chain" id="PRO_5034452438" evidence="9">
    <location>
        <begin position="27"/>
        <end position="126"/>
    </location>
</feature>
<evidence type="ECO:0000256" key="4">
    <source>
        <dbReference type="ARBA" id="ARBA00022685"/>
    </source>
</evidence>
<dbReference type="InterPro" id="IPR018360">
    <property type="entry name" value="Calcitonin_CS"/>
</dbReference>
<keyword evidence="7 8" id="KW-1015">Disulfide bond</keyword>
<dbReference type="Proteomes" id="UP000694545">
    <property type="component" value="Unplaced"/>
</dbReference>
<dbReference type="GO" id="GO:0005179">
    <property type="term" value="F:hormone activity"/>
    <property type="evidence" value="ECO:0007669"/>
    <property type="project" value="UniProtKB-KW"/>
</dbReference>
<dbReference type="GO" id="GO:0051480">
    <property type="term" value="P:regulation of cytosolic calcium ion concentration"/>
    <property type="evidence" value="ECO:0007669"/>
    <property type="project" value="TreeGrafter"/>
</dbReference>
<dbReference type="Pfam" id="PF00214">
    <property type="entry name" value="Calc_CGRP_IAPP"/>
    <property type="match status" value="1"/>
</dbReference>
<dbReference type="PRINTS" id="PR00818">
    <property type="entry name" value="ISLETAMYLOID"/>
</dbReference>
<dbReference type="InterPro" id="IPR021117">
    <property type="entry name" value="Calcitonin-like"/>
</dbReference>
<comment type="similarity">
    <text evidence="2">Belongs to the calcitonin family.</text>
</comment>
<evidence type="ECO:0000313" key="12">
    <source>
        <dbReference type="Proteomes" id="UP000694545"/>
    </source>
</evidence>
<dbReference type="PANTHER" id="PTHR10505">
    <property type="entry name" value="CALCITONIN-RELATED"/>
    <property type="match status" value="1"/>
</dbReference>
<feature type="signal peptide" evidence="9">
    <location>
        <begin position="1"/>
        <end position="26"/>
    </location>
</feature>
<dbReference type="Ensembl" id="ENSVKKT00000017737.1">
    <property type="protein sequence ID" value="ENSVKKP00000017306.1"/>
    <property type="gene ID" value="ENSVKKG00000011829.1"/>
</dbReference>
<evidence type="ECO:0000256" key="9">
    <source>
        <dbReference type="SAM" id="SignalP"/>
    </source>
</evidence>
<evidence type="ECO:0000256" key="6">
    <source>
        <dbReference type="ARBA" id="ARBA00022729"/>
    </source>
</evidence>
<sequence length="126" mass="13535">MTAVLKLSSVLAVCALVLSQMGTSYAVPLRPGSELVTDQGTLSEYEARRLLNAMLNEYLQLAAEDREQASEGKSASAQKRSCNTSTCVTQRLADFLSRSGGVGNEGFVPTDVGSTGFGRRRRNVQM</sequence>
<keyword evidence="3" id="KW-0964">Secreted</keyword>
<evidence type="ECO:0000256" key="1">
    <source>
        <dbReference type="ARBA" id="ARBA00004613"/>
    </source>
</evidence>
<accession>A0A8D2L5S6</accession>
<gene>
    <name evidence="11" type="primary">CALCA</name>
</gene>
<dbReference type="GO" id="GO:0031716">
    <property type="term" value="F:calcitonin receptor binding"/>
    <property type="evidence" value="ECO:0007669"/>
    <property type="project" value="TreeGrafter"/>
</dbReference>
<name>A0A8D2L5S6_VARKO</name>
<dbReference type="InterPro" id="IPR000443">
    <property type="entry name" value="IAPP"/>
</dbReference>
<dbReference type="GO" id="GO:0007189">
    <property type="term" value="P:adenylate cyclase-activating G protein-coupled receptor signaling pathway"/>
    <property type="evidence" value="ECO:0007669"/>
    <property type="project" value="TreeGrafter"/>
</dbReference>
<evidence type="ECO:0000256" key="3">
    <source>
        <dbReference type="ARBA" id="ARBA00022525"/>
    </source>
</evidence>
<evidence type="ECO:0000256" key="2">
    <source>
        <dbReference type="ARBA" id="ARBA00009222"/>
    </source>
</evidence>
<evidence type="ECO:0000256" key="7">
    <source>
        <dbReference type="ARBA" id="ARBA00023157"/>
    </source>
</evidence>
<keyword evidence="4" id="KW-0165">Cleavage on pair of basic residues</keyword>
<keyword evidence="12" id="KW-1185">Reference proteome</keyword>
<dbReference type="GO" id="GO:0005615">
    <property type="term" value="C:extracellular space"/>
    <property type="evidence" value="ECO:0007669"/>
    <property type="project" value="TreeGrafter"/>
</dbReference>
<proteinExistence type="inferred from homology"/>
<keyword evidence="5" id="KW-0372">Hormone</keyword>
<dbReference type="SMART" id="SM00113">
    <property type="entry name" value="CALCITONIN"/>
    <property type="match status" value="1"/>
</dbReference>
<dbReference type="InterPro" id="IPR021116">
    <property type="entry name" value="Calcitonin/adrenomedullin"/>
</dbReference>
<dbReference type="PROSITE" id="PS00258">
    <property type="entry name" value="CALCITONIN"/>
    <property type="match status" value="1"/>
</dbReference>
<protein>
    <submittedName>
        <fullName evidence="11">Calcitonin related polypeptide beta</fullName>
    </submittedName>
</protein>
<evidence type="ECO:0000313" key="11">
    <source>
        <dbReference type="Ensembl" id="ENSVKKP00000017306.1"/>
    </source>
</evidence>
<evidence type="ECO:0000259" key="10">
    <source>
        <dbReference type="SMART" id="SM00113"/>
    </source>
</evidence>
<dbReference type="PANTHER" id="PTHR10505:SF16">
    <property type="entry name" value="CALCITONIN"/>
    <property type="match status" value="1"/>
</dbReference>
<evidence type="ECO:0000256" key="8">
    <source>
        <dbReference type="PIRSR" id="PIRSR621116-50"/>
    </source>
</evidence>